<dbReference type="SMART" id="SM00155">
    <property type="entry name" value="PLDc"/>
    <property type="match status" value="2"/>
</dbReference>
<feature type="active site" evidence="12">
    <location>
        <position position="220"/>
    </location>
</feature>
<sequence>MIAWMIALSLMVIQVLNLCTILVMIFRRRDEPIYIIAWTMIMTFIPFIGFLLYLLFGHGPIIKEKRTFLDAIEEHYYQQAVDSQLEMMDSVSTIPSSYMSLIKFNLNYNRSILTRHNTLEYFSDANDKYERLLSDIEQAQDTINVLYFIIRGDESGKALIKTLAKKAREGVKVRLVYDDGGSFMTPSSVFKPLKEAGGTVVKHYPAKFKIFTLNWNYRNHRKIVVIDGTIAYLGGMNIGDEYLSKNPKFTPWRDAHLRVTGGVVQLLQLRFFKDYAAVIEDVSDLNEVESNIERYFRSVSLDEDETFMQLVCDGPDQKTDHMRAAYIKLIMTAKKSIWIQSPYFIPDSEFLHVLKIAAHSGIDVKIMIPVIPDNHFVHRTTTSYIKELLEAGIEVYFYEGFLHSKIIIIDQEMATVGSVNMDVRSFSINFELAAFIYNDTMAKQLVEQFKFDQKDCRRLDFEYEQSKSWFMKAEESVYRLLSMLM</sequence>
<evidence type="ECO:0000256" key="2">
    <source>
        <dbReference type="ARBA" id="ARBA00022475"/>
    </source>
</evidence>
<dbReference type="RefSeq" id="WP_055244183.1">
    <property type="nucleotide sequence ID" value="NZ_CP071250.1"/>
</dbReference>
<dbReference type="GO" id="GO:0005886">
    <property type="term" value="C:plasma membrane"/>
    <property type="evidence" value="ECO:0007669"/>
    <property type="project" value="UniProtKB-SubCell"/>
</dbReference>
<evidence type="ECO:0000256" key="7">
    <source>
        <dbReference type="ARBA" id="ARBA00022989"/>
    </source>
</evidence>
<evidence type="ECO:0000256" key="5">
    <source>
        <dbReference type="ARBA" id="ARBA00022692"/>
    </source>
</evidence>
<keyword evidence="2 12" id="KW-1003">Cell membrane</keyword>
<dbReference type="EC" id="2.7.8.-" evidence="12 13"/>
<dbReference type="GO" id="GO:0032049">
    <property type="term" value="P:cardiolipin biosynthetic process"/>
    <property type="evidence" value="ECO:0007669"/>
    <property type="project" value="UniProtKB-UniRule"/>
</dbReference>
<evidence type="ECO:0000313" key="15">
    <source>
        <dbReference type="EMBL" id="UUF07610.1"/>
    </source>
</evidence>
<dbReference type="HAMAP" id="MF_01916">
    <property type="entry name" value="Cardiolipin_synth_Cls"/>
    <property type="match status" value="1"/>
</dbReference>
<keyword evidence="10 12" id="KW-0594">Phospholipid biosynthesis</keyword>
<keyword evidence="6" id="KW-0677">Repeat</keyword>
<keyword evidence="11 12" id="KW-1208">Phospholipid metabolism</keyword>
<evidence type="ECO:0000313" key="16">
    <source>
        <dbReference type="Proteomes" id="UP001058072"/>
    </source>
</evidence>
<reference evidence="15" key="1">
    <citation type="submission" date="2021-03" db="EMBL/GenBank/DDBJ databases">
        <title>Comparative Genomics and Metabolomics in the genus Turicibacter.</title>
        <authorList>
            <person name="Maki J."/>
            <person name="Looft T."/>
        </authorList>
    </citation>
    <scope>NUCLEOTIDE SEQUENCE</scope>
    <source>
        <strain evidence="15">ISU324</strain>
    </source>
</reference>
<evidence type="ECO:0000259" key="14">
    <source>
        <dbReference type="PROSITE" id="PS50035"/>
    </source>
</evidence>
<keyword evidence="5 12" id="KW-0812">Transmembrane</keyword>
<evidence type="ECO:0000256" key="4">
    <source>
        <dbReference type="ARBA" id="ARBA00022679"/>
    </source>
</evidence>
<proteinExistence type="inferred from homology"/>
<feature type="active site" evidence="12">
    <location>
        <position position="403"/>
    </location>
</feature>
<evidence type="ECO:0000256" key="8">
    <source>
        <dbReference type="ARBA" id="ARBA00023098"/>
    </source>
</evidence>
<feature type="active site" evidence="12">
    <location>
        <position position="405"/>
    </location>
</feature>
<dbReference type="PANTHER" id="PTHR21248">
    <property type="entry name" value="CARDIOLIPIN SYNTHASE"/>
    <property type="match status" value="1"/>
</dbReference>
<feature type="transmembrane region" description="Helical" evidence="12">
    <location>
        <begin position="33"/>
        <end position="56"/>
    </location>
</feature>
<keyword evidence="3 12" id="KW-0444">Lipid biosynthesis</keyword>
<evidence type="ECO:0000256" key="10">
    <source>
        <dbReference type="ARBA" id="ARBA00023209"/>
    </source>
</evidence>
<dbReference type="Pfam" id="PF13396">
    <property type="entry name" value="PLDc_N"/>
    <property type="match status" value="1"/>
</dbReference>
<comment type="function">
    <text evidence="12">Catalyzes the reversible phosphatidyl group transfer from one phosphatidylglycerol molecule to another to form cardiolipin (CL) (diphosphatidylglycerol) and glycerol.</text>
</comment>
<keyword evidence="8 12" id="KW-0443">Lipid metabolism</keyword>
<dbReference type="Gene3D" id="3.30.870.10">
    <property type="entry name" value="Endonuclease Chain A"/>
    <property type="match status" value="2"/>
</dbReference>
<evidence type="ECO:0000256" key="11">
    <source>
        <dbReference type="ARBA" id="ARBA00023264"/>
    </source>
</evidence>
<protein>
    <recommendedName>
        <fullName evidence="12 13">Cardiolipin synthase</fullName>
        <shortName evidence="12">CL synthase</shortName>
        <ecNumber evidence="12 13">2.7.8.-</ecNumber>
    </recommendedName>
</protein>
<dbReference type="Proteomes" id="UP001058072">
    <property type="component" value="Chromosome"/>
</dbReference>
<feature type="domain" description="PLD phosphodiesterase" evidence="14">
    <location>
        <begin position="215"/>
        <end position="242"/>
    </location>
</feature>
<evidence type="ECO:0000256" key="13">
    <source>
        <dbReference type="NCBIfam" id="TIGR04265"/>
    </source>
</evidence>
<dbReference type="InterPro" id="IPR027379">
    <property type="entry name" value="CLS_N"/>
</dbReference>
<dbReference type="InterPro" id="IPR001736">
    <property type="entry name" value="PLipase_D/transphosphatidylase"/>
</dbReference>
<feature type="transmembrane region" description="Helical" evidence="12">
    <location>
        <begin position="6"/>
        <end position="26"/>
    </location>
</feature>
<keyword evidence="9 12" id="KW-0472">Membrane</keyword>
<name>A0A9Q9CFG5_9FIRM</name>
<keyword evidence="4 12" id="KW-0808">Transferase</keyword>
<comment type="subcellular location">
    <subcellularLocation>
        <location evidence="1 12">Cell membrane</location>
        <topology evidence="1 12">Multi-pass membrane protein</topology>
    </subcellularLocation>
</comment>
<dbReference type="NCBIfam" id="TIGR04265">
    <property type="entry name" value="bac_cardiolipin"/>
    <property type="match status" value="1"/>
</dbReference>
<dbReference type="SUPFAM" id="SSF56024">
    <property type="entry name" value="Phospholipase D/nuclease"/>
    <property type="match status" value="2"/>
</dbReference>
<comment type="similarity">
    <text evidence="12">Belongs to the phospholipase D family. Cardiolipin synthase subfamily.</text>
</comment>
<dbReference type="PROSITE" id="PS50035">
    <property type="entry name" value="PLD"/>
    <property type="match status" value="2"/>
</dbReference>
<gene>
    <name evidence="15" type="primary">cls</name>
    <name evidence="15" type="ORF">J0J70_08195</name>
</gene>
<evidence type="ECO:0000256" key="9">
    <source>
        <dbReference type="ARBA" id="ARBA00023136"/>
    </source>
</evidence>
<dbReference type="EMBL" id="CP071250">
    <property type="protein sequence ID" value="UUF07610.1"/>
    <property type="molecule type" value="Genomic_DNA"/>
</dbReference>
<evidence type="ECO:0000256" key="3">
    <source>
        <dbReference type="ARBA" id="ARBA00022516"/>
    </source>
</evidence>
<dbReference type="AlphaFoldDB" id="A0A9Q9CFG5"/>
<feature type="active site" evidence="12">
    <location>
        <position position="227"/>
    </location>
</feature>
<comment type="catalytic activity">
    <reaction evidence="12">
        <text>2 a 1,2-diacyl-sn-glycero-3-phospho-(1'-sn-glycerol) = a cardiolipin + glycerol</text>
        <dbReference type="Rhea" id="RHEA:31451"/>
        <dbReference type="ChEBI" id="CHEBI:17754"/>
        <dbReference type="ChEBI" id="CHEBI:62237"/>
        <dbReference type="ChEBI" id="CHEBI:64716"/>
    </reaction>
</comment>
<dbReference type="InterPro" id="IPR025202">
    <property type="entry name" value="PLD-like_dom"/>
</dbReference>
<dbReference type="GO" id="GO:0008808">
    <property type="term" value="F:cardiolipin synthase activity"/>
    <property type="evidence" value="ECO:0007669"/>
    <property type="project" value="UniProtKB-UniRule"/>
</dbReference>
<evidence type="ECO:0000256" key="6">
    <source>
        <dbReference type="ARBA" id="ARBA00022737"/>
    </source>
</evidence>
<feature type="domain" description="PLD phosphodiesterase" evidence="14">
    <location>
        <begin position="398"/>
        <end position="425"/>
    </location>
</feature>
<dbReference type="CDD" id="cd09112">
    <property type="entry name" value="PLDc_CLS_2"/>
    <property type="match status" value="1"/>
</dbReference>
<dbReference type="PANTHER" id="PTHR21248:SF22">
    <property type="entry name" value="PHOSPHOLIPASE D"/>
    <property type="match status" value="1"/>
</dbReference>
<keyword evidence="7 12" id="KW-1133">Transmembrane helix</keyword>
<dbReference type="InterPro" id="IPR022924">
    <property type="entry name" value="Cardiolipin_synthase"/>
</dbReference>
<feature type="active site" evidence="12">
    <location>
        <position position="222"/>
    </location>
</feature>
<evidence type="ECO:0000256" key="1">
    <source>
        <dbReference type="ARBA" id="ARBA00004651"/>
    </source>
</evidence>
<dbReference type="Pfam" id="PF13091">
    <property type="entry name" value="PLDc_2"/>
    <property type="match status" value="2"/>
</dbReference>
<feature type="active site" evidence="12">
    <location>
        <position position="410"/>
    </location>
</feature>
<dbReference type="CDD" id="cd09110">
    <property type="entry name" value="PLDc_CLS_1"/>
    <property type="match status" value="1"/>
</dbReference>
<dbReference type="InterPro" id="IPR030874">
    <property type="entry name" value="Cardiolipin_synth_Firmi"/>
</dbReference>
<evidence type="ECO:0000256" key="12">
    <source>
        <dbReference type="HAMAP-Rule" id="MF_01916"/>
    </source>
</evidence>
<accession>A0A9Q9CFG5</accession>
<organism evidence="15 16">
    <name type="scientific">Turicibacter bilis</name>
    <dbReference type="NCBI Taxonomy" id="2735723"/>
    <lineage>
        <taxon>Bacteria</taxon>
        <taxon>Bacillati</taxon>
        <taxon>Bacillota</taxon>
        <taxon>Erysipelotrichia</taxon>
        <taxon>Erysipelotrichales</taxon>
        <taxon>Turicibacteraceae</taxon>
        <taxon>Turicibacter</taxon>
    </lineage>
</organism>